<dbReference type="RefSeq" id="XP_020853915.1">
    <property type="nucleotide sequence ID" value="XM_020998256.1"/>
</dbReference>
<gene>
    <name evidence="8 9" type="primary">LOC110216433</name>
</gene>
<feature type="transmembrane region" description="Helical" evidence="6">
    <location>
        <begin position="207"/>
        <end position="226"/>
    </location>
</feature>
<comment type="subcellular location">
    <subcellularLocation>
        <location evidence="1">Membrane</location>
        <topology evidence="1">Multi-pass membrane protein</topology>
    </subcellularLocation>
</comment>
<dbReference type="GeneID" id="110216433"/>
<dbReference type="GO" id="GO:0016020">
    <property type="term" value="C:membrane"/>
    <property type="evidence" value="ECO:0007669"/>
    <property type="project" value="UniProtKB-SubCell"/>
</dbReference>
<protein>
    <submittedName>
        <fullName evidence="8 9">Solute carrier family 22 member 15-like isoform X1</fullName>
    </submittedName>
</protein>
<dbReference type="AlphaFoldDB" id="A0A6P5L6C6"/>
<dbReference type="SUPFAM" id="SSF103473">
    <property type="entry name" value="MFS general substrate transporter"/>
    <property type="match status" value="1"/>
</dbReference>
<feature type="transmembrane region" description="Helical" evidence="6">
    <location>
        <begin position="152"/>
        <end position="173"/>
    </location>
</feature>
<proteinExistence type="predicted"/>
<evidence type="ECO:0000313" key="9">
    <source>
        <dbReference type="RefSeq" id="XP_020853916.1"/>
    </source>
</evidence>
<dbReference type="Proteomes" id="UP000515140">
    <property type="component" value="Unplaced"/>
</dbReference>
<feature type="region of interest" description="Disordered" evidence="5">
    <location>
        <begin position="281"/>
        <end position="309"/>
    </location>
</feature>
<evidence type="ECO:0000256" key="2">
    <source>
        <dbReference type="ARBA" id="ARBA00022692"/>
    </source>
</evidence>
<organism evidence="7 8">
    <name type="scientific">Phascolarctos cinereus</name>
    <name type="common">Koala</name>
    <dbReference type="NCBI Taxonomy" id="38626"/>
    <lineage>
        <taxon>Eukaryota</taxon>
        <taxon>Metazoa</taxon>
        <taxon>Chordata</taxon>
        <taxon>Craniata</taxon>
        <taxon>Vertebrata</taxon>
        <taxon>Euteleostomi</taxon>
        <taxon>Mammalia</taxon>
        <taxon>Metatheria</taxon>
        <taxon>Diprotodontia</taxon>
        <taxon>Phascolarctidae</taxon>
        <taxon>Phascolarctos</taxon>
    </lineage>
</organism>
<evidence type="ECO:0000256" key="4">
    <source>
        <dbReference type="ARBA" id="ARBA00023136"/>
    </source>
</evidence>
<evidence type="ECO:0000256" key="1">
    <source>
        <dbReference type="ARBA" id="ARBA00004141"/>
    </source>
</evidence>
<dbReference type="KEGG" id="pcw:110216433"/>
<sequence length="309" mass="34452">MLCWGTASGTGAPWPSSQILPGLSSFSFPTLQNHEFRDPLVQPPDLTEEEQKDQKGLLPESPRWLHSQGAVEKAEAIMHYIACGNGKEGLRIKLKPLGGSEKSQDSAPGVLNLVTHPVLRWCTVILLYVWYVCSLVYYGLTLNAGELKGNLYLNIALYGLVEVPACPLCIYFIEKPWAGRRKTTSAFLIFSRFACILTMFLNECSGLFWNPMLLALSATFNTVYIYTSELYPTVTRNAGLFNDLQTWWYIGSFCTHHEIYQPICPLCGVWHQWAVSRTLGSTSSRNSKSTNNREPSGSAGLRNLSAKKA</sequence>
<name>A0A6P5L6C6_PHACI</name>
<reference evidence="8 9" key="1">
    <citation type="submission" date="2025-04" db="UniProtKB">
        <authorList>
            <consortium name="RefSeq"/>
        </authorList>
    </citation>
    <scope>IDENTIFICATION</scope>
    <source>
        <tissue evidence="8 9">Spleen</tissue>
    </source>
</reference>
<dbReference type="PANTHER" id="PTHR24064">
    <property type="entry name" value="SOLUTE CARRIER FAMILY 22 MEMBER"/>
    <property type="match status" value="1"/>
</dbReference>
<evidence type="ECO:0000313" key="7">
    <source>
        <dbReference type="Proteomes" id="UP000515140"/>
    </source>
</evidence>
<dbReference type="InterPro" id="IPR005828">
    <property type="entry name" value="MFS_sugar_transport-like"/>
</dbReference>
<evidence type="ECO:0000313" key="8">
    <source>
        <dbReference type="RefSeq" id="XP_020853915.1"/>
    </source>
</evidence>
<keyword evidence="2 6" id="KW-0812">Transmembrane</keyword>
<accession>A0A6P5L6C6</accession>
<dbReference type="Gene3D" id="1.20.1250.20">
    <property type="entry name" value="MFS general substrate transporter like domains"/>
    <property type="match status" value="1"/>
</dbReference>
<keyword evidence="3 6" id="KW-1133">Transmembrane helix</keyword>
<feature type="transmembrane region" description="Helical" evidence="6">
    <location>
        <begin position="118"/>
        <end position="140"/>
    </location>
</feature>
<feature type="compositionally biased region" description="Low complexity" evidence="5">
    <location>
        <begin position="281"/>
        <end position="293"/>
    </location>
</feature>
<evidence type="ECO:0000256" key="3">
    <source>
        <dbReference type="ARBA" id="ARBA00022989"/>
    </source>
</evidence>
<feature type="region of interest" description="Disordered" evidence="5">
    <location>
        <begin position="39"/>
        <end position="59"/>
    </location>
</feature>
<dbReference type="RefSeq" id="XP_020853916.1">
    <property type="nucleotide sequence ID" value="XM_020998257.1"/>
</dbReference>
<keyword evidence="4 6" id="KW-0472">Membrane</keyword>
<feature type="transmembrane region" description="Helical" evidence="6">
    <location>
        <begin position="185"/>
        <end position="201"/>
    </location>
</feature>
<keyword evidence="7" id="KW-1185">Reference proteome</keyword>
<evidence type="ECO:0000256" key="6">
    <source>
        <dbReference type="SAM" id="Phobius"/>
    </source>
</evidence>
<dbReference type="GO" id="GO:0022857">
    <property type="term" value="F:transmembrane transporter activity"/>
    <property type="evidence" value="ECO:0007669"/>
    <property type="project" value="InterPro"/>
</dbReference>
<dbReference type="InterPro" id="IPR036259">
    <property type="entry name" value="MFS_trans_sf"/>
</dbReference>
<evidence type="ECO:0000256" key="5">
    <source>
        <dbReference type="SAM" id="MobiDB-lite"/>
    </source>
</evidence>
<dbReference type="Pfam" id="PF00083">
    <property type="entry name" value="Sugar_tr"/>
    <property type="match status" value="1"/>
</dbReference>